<dbReference type="Proteomes" id="UP001066276">
    <property type="component" value="Chromosome 2_2"/>
</dbReference>
<comment type="caution">
    <text evidence="2">The sequence shown here is derived from an EMBL/GenBank/DDBJ whole genome shotgun (WGS) entry which is preliminary data.</text>
</comment>
<keyword evidence="3" id="KW-1185">Reference proteome</keyword>
<feature type="region of interest" description="Disordered" evidence="1">
    <location>
        <begin position="31"/>
        <end position="101"/>
    </location>
</feature>
<sequence>MWPPSSPLRGRGPLLCRLRATSLVHRCVRPPAARSPLPLPVPTDLLTRDRSRADLSSPLVQSPFGGESGRVQSGHSGRRASPALPAVPQGQVPSSGGLVTGLSNLGPMPRWAACLRHFSGV</sequence>
<proteinExistence type="predicted"/>
<evidence type="ECO:0000313" key="3">
    <source>
        <dbReference type="Proteomes" id="UP001066276"/>
    </source>
</evidence>
<reference evidence="2" key="1">
    <citation type="journal article" date="2022" name="bioRxiv">
        <title>Sequencing and chromosome-scale assembly of the giantPleurodeles waltlgenome.</title>
        <authorList>
            <person name="Brown T."/>
            <person name="Elewa A."/>
            <person name="Iarovenko S."/>
            <person name="Subramanian E."/>
            <person name="Araus A.J."/>
            <person name="Petzold A."/>
            <person name="Susuki M."/>
            <person name="Suzuki K.-i.T."/>
            <person name="Hayashi T."/>
            <person name="Toyoda A."/>
            <person name="Oliveira C."/>
            <person name="Osipova E."/>
            <person name="Leigh N.D."/>
            <person name="Simon A."/>
            <person name="Yun M.H."/>
        </authorList>
    </citation>
    <scope>NUCLEOTIDE SEQUENCE</scope>
    <source>
        <strain evidence="2">20211129_DDA</strain>
        <tissue evidence="2">Liver</tissue>
    </source>
</reference>
<name>A0AAV7UUB7_PLEWA</name>
<accession>A0AAV7UUB7</accession>
<dbReference type="EMBL" id="JANPWB010000004">
    <property type="protein sequence ID" value="KAJ1192226.1"/>
    <property type="molecule type" value="Genomic_DNA"/>
</dbReference>
<evidence type="ECO:0000256" key="1">
    <source>
        <dbReference type="SAM" id="MobiDB-lite"/>
    </source>
</evidence>
<evidence type="ECO:0000313" key="2">
    <source>
        <dbReference type="EMBL" id="KAJ1192226.1"/>
    </source>
</evidence>
<dbReference type="AlphaFoldDB" id="A0AAV7UUB7"/>
<protein>
    <submittedName>
        <fullName evidence="2">Uncharacterized protein</fullName>
    </submittedName>
</protein>
<gene>
    <name evidence="2" type="ORF">NDU88_001538</name>
</gene>
<organism evidence="2 3">
    <name type="scientific">Pleurodeles waltl</name>
    <name type="common">Iberian ribbed newt</name>
    <dbReference type="NCBI Taxonomy" id="8319"/>
    <lineage>
        <taxon>Eukaryota</taxon>
        <taxon>Metazoa</taxon>
        <taxon>Chordata</taxon>
        <taxon>Craniata</taxon>
        <taxon>Vertebrata</taxon>
        <taxon>Euteleostomi</taxon>
        <taxon>Amphibia</taxon>
        <taxon>Batrachia</taxon>
        <taxon>Caudata</taxon>
        <taxon>Salamandroidea</taxon>
        <taxon>Salamandridae</taxon>
        <taxon>Pleurodelinae</taxon>
        <taxon>Pleurodeles</taxon>
    </lineage>
</organism>